<evidence type="ECO:0000313" key="2">
    <source>
        <dbReference type="EMBL" id="QDF73112.1"/>
    </source>
</evidence>
<protein>
    <submittedName>
        <fullName evidence="1">Uncharacterized protein</fullName>
    </submittedName>
</protein>
<dbReference type="AlphaFoldDB" id="A0AB73MVK0"/>
<evidence type="ECO:0000313" key="3">
    <source>
        <dbReference type="Proteomes" id="UP000180113"/>
    </source>
</evidence>
<reference evidence="2 4" key="2">
    <citation type="submission" date="2019-06" db="EMBL/GenBank/DDBJ databases">
        <title>Whole geneome sequnce of Mycobacteroides chelonae M77 isolated from bovine milk from Meghalaya, India.</title>
        <authorList>
            <person name="Vise E."/>
            <person name="Das S."/>
            <person name="Garg A."/>
            <person name="Ghatak S."/>
            <person name="Shakuntala I."/>
            <person name="Milton A.A.P."/>
            <person name="Karam A."/>
            <person name="Sanjukta R."/>
            <person name="Puro K."/>
            <person name="Sen A."/>
        </authorList>
    </citation>
    <scope>NUCLEOTIDE SEQUENCE [LARGE SCALE GENOMIC DNA]</scope>
    <source>
        <strain evidence="2 4">M77</strain>
    </source>
</reference>
<accession>A0AB73MVK0</accession>
<dbReference type="Proteomes" id="UP000180113">
    <property type="component" value="Unassembled WGS sequence"/>
</dbReference>
<gene>
    <name evidence="1" type="ORF">BKG62_15360</name>
    <name evidence="2" type="ORF">FJK96_25065</name>
</gene>
<dbReference type="SUPFAM" id="SSF48498">
    <property type="entry name" value="Tetracyclin repressor-like, C-terminal domain"/>
    <property type="match status" value="1"/>
</dbReference>
<evidence type="ECO:0000313" key="1">
    <source>
        <dbReference type="EMBL" id="OHT52162.1"/>
    </source>
</evidence>
<dbReference type="InterPro" id="IPR036271">
    <property type="entry name" value="Tet_transcr_reg_TetR-rel_C_sf"/>
</dbReference>
<evidence type="ECO:0000313" key="4">
    <source>
        <dbReference type="Proteomes" id="UP000317728"/>
    </source>
</evidence>
<dbReference type="Proteomes" id="UP000317728">
    <property type="component" value="Chromosome"/>
</dbReference>
<dbReference type="RefSeq" id="WP_052399583.1">
    <property type="nucleotide sequence ID" value="NZ_CP041150.1"/>
</dbReference>
<proteinExistence type="predicted"/>
<dbReference type="EMBL" id="CP041150">
    <property type="protein sequence ID" value="QDF73112.1"/>
    <property type="molecule type" value="Genomic_DNA"/>
</dbReference>
<dbReference type="EMBL" id="MLHW01000009">
    <property type="protein sequence ID" value="OHT52162.1"/>
    <property type="molecule type" value="Genomic_DNA"/>
</dbReference>
<name>A0AB73MVK0_MYCCH</name>
<reference evidence="1 3" key="1">
    <citation type="submission" date="2016-10" db="EMBL/GenBank/DDBJ databases">
        <title>Evaluation of Human, Animal and Environmental Mycobacterium chelonae Isolates by Core Genome Phylogenomic Analysis, Targeted Gene Comparison, and Anti-microbial Susceptibility Patterns: A Tale of Mistaken Identities.</title>
        <authorList>
            <person name="Fogelson S.B."/>
            <person name="Camus A.C."/>
            <person name="Lorenz W."/>
            <person name="Vasireddy R."/>
            <person name="Vasireddy S."/>
            <person name="Smith T."/>
            <person name="Brown-Elliott B.A."/>
            <person name="Wallace R.J.Jr."/>
            <person name="Hasan N.A."/>
            <person name="Reischl U."/>
            <person name="Sanchez S."/>
        </authorList>
    </citation>
    <scope>NUCLEOTIDE SEQUENCE [LARGE SCALE GENOMIC DNA]</scope>
    <source>
        <strain evidence="1 3">42895</strain>
    </source>
</reference>
<organism evidence="1 3">
    <name type="scientific">Mycobacteroides chelonae</name>
    <name type="common">Mycobacterium chelonae</name>
    <dbReference type="NCBI Taxonomy" id="1774"/>
    <lineage>
        <taxon>Bacteria</taxon>
        <taxon>Bacillati</taxon>
        <taxon>Actinomycetota</taxon>
        <taxon>Actinomycetes</taxon>
        <taxon>Mycobacteriales</taxon>
        <taxon>Mycobacteriaceae</taxon>
        <taxon>Mycobacteroides</taxon>
    </lineage>
</organism>
<sequence>MRVALGRGSTAEWRDEVLLGNCWTSENALELLQEWATEPCGEFGVGGIDEPDARLWVALMSVVLRGVASQRYLPHMLVAVAASDDEILARTTSF</sequence>
<dbReference type="Gene3D" id="1.10.357.10">
    <property type="entry name" value="Tetracycline Repressor, domain 2"/>
    <property type="match status" value="1"/>
</dbReference>